<evidence type="ECO:0000259" key="2">
    <source>
        <dbReference type="Pfam" id="PF13439"/>
    </source>
</evidence>
<dbReference type="PANTHER" id="PTHR12526">
    <property type="entry name" value="GLYCOSYLTRANSFERASE"/>
    <property type="match status" value="1"/>
</dbReference>
<feature type="domain" description="Glycosyltransferase subfamily 4-like N-terminal" evidence="2">
    <location>
        <begin position="18"/>
        <end position="176"/>
    </location>
</feature>
<dbReference type="EMBL" id="LXQD01000174">
    <property type="protein sequence ID" value="RCJ34101.1"/>
    <property type="molecule type" value="Genomic_DNA"/>
</dbReference>
<dbReference type="Pfam" id="PF00534">
    <property type="entry name" value="Glycos_transf_1"/>
    <property type="match status" value="1"/>
</dbReference>
<dbReference type="PANTHER" id="PTHR12526:SF630">
    <property type="entry name" value="GLYCOSYLTRANSFERASE"/>
    <property type="match status" value="1"/>
</dbReference>
<organism evidence="3 4">
    <name type="scientific">Nostoc minutum NIES-26</name>
    <dbReference type="NCBI Taxonomy" id="1844469"/>
    <lineage>
        <taxon>Bacteria</taxon>
        <taxon>Bacillati</taxon>
        <taxon>Cyanobacteriota</taxon>
        <taxon>Cyanophyceae</taxon>
        <taxon>Nostocales</taxon>
        <taxon>Nostocaceae</taxon>
        <taxon>Nostoc</taxon>
    </lineage>
</organism>
<protein>
    <submittedName>
        <fullName evidence="3">Glycosyl transferase</fullName>
    </submittedName>
</protein>
<proteinExistence type="predicted"/>
<gene>
    <name evidence="3" type="ORF">A6770_17375</name>
</gene>
<keyword evidence="4" id="KW-1185">Reference proteome</keyword>
<accession>A0A367RDZ0</accession>
<name>A0A367RDZ0_9NOSO</name>
<dbReference type="Pfam" id="PF13439">
    <property type="entry name" value="Glyco_transf_4"/>
    <property type="match status" value="1"/>
</dbReference>
<dbReference type="InterPro" id="IPR028098">
    <property type="entry name" value="Glyco_trans_4-like_N"/>
</dbReference>
<evidence type="ECO:0000259" key="1">
    <source>
        <dbReference type="Pfam" id="PF00534"/>
    </source>
</evidence>
<comment type="caution">
    <text evidence="3">The sequence shown here is derived from an EMBL/GenBank/DDBJ whole genome shotgun (WGS) entry which is preliminary data.</text>
</comment>
<dbReference type="AlphaFoldDB" id="A0A367RDZ0"/>
<dbReference type="GO" id="GO:0016757">
    <property type="term" value="F:glycosyltransferase activity"/>
    <property type="evidence" value="ECO:0007669"/>
    <property type="project" value="InterPro"/>
</dbReference>
<dbReference type="Proteomes" id="UP000252107">
    <property type="component" value="Unassembled WGS sequence"/>
</dbReference>
<evidence type="ECO:0000313" key="4">
    <source>
        <dbReference type="Proteomes" id="UP000252107"/>
    </source>
</evidence>
<reference evidence="3" key="1">
    <citation type="submission" date="2016-04" db="EMBL/GenBank/DDBJ databases">
        <authorList>
            <person name="Tabuchi Yagui T.R."/>
        </authorList>
    </citation>
    <scope>NUCLEOTIDE SEQUENCE [LARGE SCALE GENOMIC DNA]</scope>
    <source>
        <strain evidence="3">NIES-26</strain>
    </source>
</reference>
<keyword evidence="3" id="KW-0808">Transferase</keyword>
<dbReference type="InterPro" id="IPR001296">
    <property type="entry name" value="Glyco_trans_1"/>
</dbReference>
<evidence type="ECO:0000313" key="3">
    <source>
        <dbReference type="EMBL" id="RCJ34101.1"/>
    </source>
</evidence>
<dbReference type="SUPFAM" id="SSF53756">
    <property type="entry name" value="UDP-Glycosyltransferase/glycogen phosphorylase"/>
    <property type="match status" value="1"/>
</dbReference>
<feature type="domain" description="Glycosyl transferase family 1" evidence="1">
    <location>
        <begin position="195"/>
        <end position="340"/>
    </location>
</feature>
<dbReference type="Gene3D" id="3.40.50.2000">
    <property type="entry name" value="Glycogen Phosphorylase B"/>
    <property type="match status" value="2"/>
</dbReference>
<sequence length="367" mass="40098">MTNSRPQIAVFLRSLANGGAERLMVNLVNCFVQQQYNVDLVLTGIDATYASLVSPHVRIVDLNAPKLPMSLPKLVRYLRQEQPVVLLTALHYPCEIALWAKQFAGVSTRVVVSEHNTLSVEAKNLPQLTARLSPIAVRLFYPWADAIIAVSQGVAQDLANVTHLPLERIQTIYNPVISSDLLEKAKEPINHPWFASGEPPVILGVGRLMAQKDFPTLIHAFDKVQRQQPCRLMILGNGKEKQNLLFLVQELGLKDKVALPGFINNPYAYMAASAVFVLSSAWEGFGNVLVEAMAVGTPVVSTNCPSGPAEILDNGKYGELVSVGDIEAIAQAILKVLSGDIKFVDPAWLDQFTLEAIAQQYLAVLGV</sequence>
<dbReference type="CDD" id="cd03811">
    <property type="entry name" value="GT4_GT28_WabH-like"/>
    <property type="match status" value="1"/>
</dbReference>